<evidence type="ECO:0000259" key="1">
    <source>
        <dbReference type="Pfam" id="PF02463"/>
    </source>
</evidence>
<dbReference type="PANTHER" id="PTHR32182">
    <property type="entry name" value="DNA REPLICATION AND REPAIR PROTEIN RECF"/>
    <property type="match status" value="1"/>
</dbReference>
<dbReference type="InterPro" id="IPR027417">
    <property type="entry name" value="P-loop_NTPase"/>
</dbReference>
<organism evidence="2 3">
    <name type="scientific">Flavobacterium branchiophilum (strain FL-15)</name>
    <dbReference type="NCBI Taxonomy" id="1034807"/>
    <lineage>
        <taxon>Bacteria</taxon>
        <taxon>Pseudomonadati</taxon>
        <taxon>Bacteroidota</taxon>
        <taxon>Flavobacteriia</taxon>
        <taxon>Flavobacteriales</taxon>
        <taxon>Flavobacteriaceae</taxon>
        <taxon>Flavobacterium</taxon>
    </lineage>
</organism>
<dbReference type="PANTHER" id="PTHR32182:SF0">
    <property type="entry name" value="DNA REPLICATION AND REPAIR PROTEIN RECF"/>
    <property type="match status" value="1"/>
</dbReference>
<dbReference type="STRING" id="1034807.FBFL15_0120"/>
<feature type="domain" description="RecF/RecN/SMC N-terminal" evidence="1">
    <location>
        <begin position="4"/>
        <end position="381"/>
    </location>
</feature>
<dbReference type="Pfam" id="PF02463">
    <property type="entry name" value="SMC_N"/>
    <property type="match status" value="1"/>
</dbReference>
<keyword evidence="3" id="KW-1185">Reference proteome</keyword>
<reference evidence="2 3" key="1">
    <citation type="journal article" date="2011" name="Appl. Environ. Microbiol.">
        <title>Complete genome sequence of the fish pathogen Flavobacterium branchiophilum.</title>
        <authorList>
            <consortium name="1:IP"/>
            <consortium name="Microbial Evolutionary Genomics,F-75015 Paris"/>
            <consortium name="France 2:CNRS"/>
            <consortium name="URA2171"/>
            <consortium name="F-75015 Paris,France 3:Unite de Virologie et Immunologie Mol."/>
            <consortium name="INRA,78352 Jouy en Josas Cedex"/>
            <consortium name="France. 4:Unite de Mathemathique"/>
            <consortium name="Informatique et Genome,INRA"/>
            <consortium name="78352 Jouy en Josas Cedex"/>
            <consortium name="France. 5:CEA/Genoscope"/>
            <consortium name="Evry"/>
            <consortium name="France"/>
            <person name="Touchon M."/>
            <person name="Barbier P."/>
            <person name="Bernardet J.F."/>
            <person name="Loux V."/>
            <person name="Vacherie B."/>
            <person name="Barbe V."/>
            <person name="Rocha E.P."/>
            <person name="Duchaud E."/>
        </authorList>
    </citation>
    <scope>NUCLEOTIDE SEQUENCE [LARGE SCALE GENOMIC DNA]</scope>
    <source>
        <strain evidence="2 3">FL-15</strain>
    </source>
</reference>
<evidence type="ECO:0000313" key="3">
    <source>
        <dbReference type="Proteomes" id="UP000009186"/>
    </source>
</evidence>
<dbReference type="InterPro" id="IPR003395">
    <property type="entry name" value="RecF/RecN/SMC_N"/>
</dbReference>
<dbReference type="EMBL" id="FQ859183">
    <property type="protein sequence ID" value="CCB68272.1"/>
    <property type="molecule type" value="Genomic_DNA"/>
</dbReference>
<protein>
    <recommendedName>
        <fullName evidence="1">RecF/RecN/SMC N-terminal domain-containing protein</fullName>
    </recommendedName>
</protein>
<dbReference type="RefSeq" id="WP_014082752.1">
    <property type="nucleotide sequence ID" value="NC_016001.1"/>
</dbReference>
<gene>
    <name evidence="2" type="ordered locus">FBFL15_0120</name>
</gene>
<dbReference type="KEGG" id="fbr:FBFL15_0120"/>
<accession>G2Z3U1</accession>
<dbReference type="HOGENOM" id="CLU_030788_0_0_10"/>
<dbReference type="AlphaFoldDB" id="G2Z3U1"/>
<sequence length="628" mass="73295">MNRIQSLKINNFKFFRDENPIEFNDNNLLLYGENGSGKSSIYWSLYTLFEASLKSNDNDIKKYFSKIIRIEDNLINIHAQENPIGSDDYNSYIELITTDNPSKTFKISKNDTLINTNIDAKQTNYASDFINYRMLSSISAFRHSDKIDLFWVFVADIFKYVQFPRVQITRNGVLKQITNAAEIWQEIEQGHEVVDSVNSTNPKKIKAYKGSNEYKEFDVLVNSFNDSLKKLIDYINVQAPNFFQKLGYTFPFYLSLEKEAGYYKGKTVYEPVPFVLRIIIPEYDTQTQSVYKPHSFLNEAKLSAIAISIRLAILSSKRLENCLKFIVLDDLLISLDMKNREKVLELLMSDEFVNNYQLIILTHDKMFYQMAKYKISLLEQENWVYYELHEKKDGLTTRPDIKKNRSYVEKAEDFLNDNQLDESANNLRKAAEAFCKKFLSKTDTITEDYSSLDLNGMIVKCKNFALKNEINEAPFEELDKYRKFFLNSSSHDDIDNAKFKTEIEECLNLFKSYFELVKIRNVLAVGTKLHFEMNDKKTSKPFRFDIIIDENTKLYKETGSDSILLRGKTIYNILQGHTIIKENQAKHQSLKVFYENVFSTSDQSSNPDFWEGIKFTDTGLPLNSIRLF</sequence>
<name>G2Z3U1_FLABF</name>
<dbReference type="GO" id="GO:0000731">
    <property type="term" value="P:DNA synthesis involved in DNA repair"/>
    <property type="evidence" value="ECO:0007669"/>
    <property type="project" value="TreeGrafter"/>
</dbReference>
<evidence type="ECO:0000313" key="2">
    <source>
        <dbReference type="EMBL" id="CCB68272.1"/>
    </source>
</evidence>
<dbReference type="SUPFAM" id="SSF52540">
    <property type="entry name" value="P-loop containing nucleoside triphosphate hydrolases"/>
    <property type="match status" value="1"/>
</dbReference>
<proteinExistence type="predicted"/>
<dbReference type="GO" id="GO:0006302">
    <property type="term" value="P:double-strand break repair"/>
    <property type="evidence" value="ECO:0007669"/>
    <property type="project" value="TreeGrafter"/>
</dbReference>
<dbReference type="Gene3D" id="3.40.50.300">
    <property type="entry name" value="P-loop containing nucleotide triphosphate hydrolases"/>
    <property type="match status" value="1"/>
</dbReference>
<dbReference type="Proteomes" id="UP000009186">
    <property type="component" value="Chromosome"/>
</dbReference>
<dbReference type="eggNOG" id="COG1195">
    <property type="taxonomic scope" value="Bacteria"/>
</dbReference>